<keyword evidence="1" id="KW-1133">Transmembrane helix</keyword>
<feature type="transmembrane region" description="Helical" evidence="1">
    <location>
        <begin position="99"/>
        <end position="119"/>
    </location>
</feature>
<dbReference type="GO" id="GO:0005886">
    <property type="term" value="C:plasma membrane"/>
    <property type="evidence" value="ECO:0007669"/>
    <property type="project" value="TreeGrafter"/>
</dbReference>
<evidence type="ECO:0000313" key="3">
    <source>
        <dbReference type="Proteomes" id="UP001209168"/>
    </source>
</evidence>
<dbReference type="EMBL" id="JAPDVH010000001">
    <property type="protein sequence ID" value="MCW4155947.1"/>
    <property type="molecule type" value="Genomic_DNA"/>
</dbReference>
<feature type="transmembrane region" description="Helical" evidence="1">
    <location>
        <begin position="48"/>
        <end position="64"/>
    </location>
</feature>
<dbReference type="RefSeq" id="WP_264910354.1">
    <property type="nucleotide sequence ID" value="NZ_JAPDVH010000001.1"/>
</dbReference>
<feature type="transmembrane region" description="Helical" evidence="1">
    <location>
        <begin position="70"/>
        <end position="87"/>
    </location>
</feature>
<sequence length="140" mass="16354">MGIDLNKTEEQIVSSQSTEHRTEEKMVEKQAMFSHIFSFSGRIRRMEFGLSYIIYGVLAIVLSVCAEETPLLGLLYIPLLWFTWAQMCKRFHDKGESGLRIFTLLIPLYNIYVMIMLFFEDGEPYENDYGKDPKGRDMYA</sequence>
<comment type="caution">
    <text evidence="2">The sequence shown here is derived from an EMBL/GenBank/DDBJ whole genome shotgun (WGS) entry which is preliminary data.</text>
</comment>
<dbReference type="AlphaFoldDB" id="A0AAW5UQ81"/>
<evidence type="ECO:0000256" key="1">
    <source>
        <dbReference type="SAM" id="Phobius"/>
    </source>
</evidence>
<accession>A0AAW5UQ81</accession>
<keyword evidence="1" id="KW-0812">Transmembrane</keyword>
<protein>
    <submittedName>
        <fullName evidence="2">DUF805 domain-containing protein</fullName>
    </submittedName>
</protein>
<dbReference type="Pfam" id="PF05656">
    <property type="entry name" value="DUF805"/>
    <property type="match status" value="1"/>
</dbReference>
<evidence type="ECO:0000313" key="2">
    <source>
        <dbReference type="EMBL" id="MCW4155947.1"/>
    </source>
</evidence>
<gene>
    <name evidence="2" type="ORF">ONT23_10490</name>
</gene>
<dbReference type="PANTHER" id="PTHR34980:SF3">
    <property type="entry name" value="BLR8105 PROTEIN"/>
    <property type="match status" value="1"/>
</dbReference>
<reference evidence="2" key="1">
    <citation type="submission" date="2022-11" db="EMBL/GenBank/DDBJ databases">
        <title>Genomic repertoires linked with pathogenic potency of arthritogenic Prevotella copri isolated from the gut of rheumatoid arthritis patients.</title>
        <authorList>
            <person name="Nii T."/>
            <person name="Maeda Y."/>
            <person name="Motooka D."/>
            <person name="Naito M."/>
            <person name="Matsumoto Y."/>
            <person name="Ogawa T."/>
            <person name="Oguro-Igashira E."/>
            <person name="Kishikawa T."/>
            <person name="Yamashita M."/>
            <person name="Koizumi S."/>
            <person name="Kurakawa T."/>
            <person name="Okumura R."/>
            <person name="Kayama H."/>
            <person name="Murakami M."/>
            <person name="Sakaguchi T."/>
            <person name="Das B."/>
            <person name="Nakamura S."/>
            <person name="Okada Y."/>
            <person name="Kumanogoh A."/>
            <person name="Takeda K."/>
        </authorList>
    </citation>
    <scope>NUCLEOTIDE SEQUENCE</scope>
    <source>
        <strain evidence="2">H012_8</strain>
    </source>
</reference>
<dbReference type="Proteomes" id="UP001209168">
    <property type="component" value="Unassembled WGS sequence"/>
</dbReference>
<organism evidence="2 3">
    <name type="scientific">Segatella copri</name>
    <dbReference type="NCBI Taxonomy" id="165179"/>
    <lineage>
        <taxon>Bacteria</taxon>
        <taxon>Pseudomonadati</taxon>
        <taxon>Bacteroidota</taxon>
        <taxon>Bacteroidia</taxon>
        <taxon>Bacteroidales</taxon>
        <taxon>Prevotellaceae</taxon>
        <taxon>Segatella</taxon>
    </lineage>
</organism>
<name>A0AAW5UQ81_9BACT</name>
<keyword evidence="1" id="KW-0472">Membrane</keyword>
<dbReference type="PANTHER" id="PTHR34980">
    <property type="entry name" value="INNER MEMBRANE PROTEIN-RELATED-RELATED"/>
    <property type="match status" value="1"/>
</dbReference>
<proteinExistence type="predicted"/>
<dbReference type="InterPro" id="IPR008523">
    <property type="entry name" value="DUF805"/>
</dbReference>